<feature type="region of interest" description="Disordered" evidence="7">
    <location>
        <begin position="636"/>
        <end position="656"/>
    </location>
</feature>
<dbReference type="GO" id="GO:0016020">
    <property type="term" value="C:membrane"/>
    <property type="evidence" value="ECO:0007669"/>
    <property type="project" value="UniProtKB-SubCell"/>
</dbReference>
<protein>
    <recommendedName>
        <fullName evidence="9">Major facilitator superfamily (MFS) profile domain-containing protein</fullName>
    </recommendedName>
</protein>
<evidence type="ECO:0000259" key="9">
    <source>
        <dbReference type="PROSITE" id="PS50850"/>
    </source>
</evidence>
<comment type="similarity">
    <text evidence="6">Belongs to the major facilitator superfamily. Allantoate permease family.</text>
</comment>
<dbReference type="InterPro" id="IPR011701">
    <property type="entry name" value="MFS"/>
</dbReference>
<feature type="compositionally biased region" description="Polar residues" evidence="7">
    <location>
        <begin position="647"/>
        <end position="656"/>
    </location>
</feature>
<feature type="transmembrane region" description="Helical" evidence="8">
    <location>
        <begin position="422"/>
        <end position="442"/>
    </location>
</feature>
<dbReference type="SUPFAM" id="SSF103473">
    <property type="entry name" value="MFS general substrate transporter"/>
    <property type="match status" value="1"/>
</dbReference>
<proteinExistence type="inferred from homology"/>
<dbReference type="EMBL" id="JBANMG010000009">
    <property type="protein sequence ID" value="KAK6948996.1"/>
    <property type="molecule type" value="Genomic_DNA"/>
</dbReference>
<feature type="domain" description="Major facilitator superfamily (MFS) profile" evidence="9">
    <location>
        <begin position="67"/>
        <end position="480"/>
    </location>
</feature>
<keyword evidence="3 8" id="KW-0812">Transmembrane</keyword>
<feature type="transmembrane region" description="Helical" evidence="8">
    <location>
        <begin position="227"/>
        <end position="247"/>
    </location>
</feature>
<evidence type="ECO:0000256" key="3">
    <source>
        <dbReference type="ARBA" id="ARBA00022692"/>
    </source>
</evidence>
<feature type="transmembrane region" description="Helical" evidence="8">
    <location>
        <begin position="331"/>
        <end position="352"/>
    </location>
</feature>
<feature type="region of interest" description="Disordered" evidence="7">
    <location>
        <begin position="507"/>
        <end position="528"/>
    </location>
</feature>
<dbReference type="AlphaFoldDB" id="A0AAX6M9B2"/>
<feature type="region of interest" description="Disordered" evidence="7">
    <location>
        <begin position="1"/>
        <end position="33"/>
    </location>
</feature>
<dbReference type="Proteomes" id="UP001369815">
    <property type="component" value="Unassembled WGS sequence"/>
</dbReference>
<dbReference type="FunFam" id="1.20.1250.20:FF:000064">
    <property type="entry name" value="MFS allantoate transporter"/>
    <property type="match status" value="1"/>
</dbReference>
<feature type="transmembrane region" description="Helical" evidence="8">
    <location>
        <begin position="296"/>
        <end position="319"/>
    </location>
</feature>
<feature type="transmembrane region" description="Helical" evidence="8">
    <location>
        <begin position="196"/>
        <end position="215"/>
    </location>
</feature>
<gene>
    <name evidence="10" type="ORF">Daesc_009068</name>
</gene>
<feature type="transmembrane region" description="Helical" evidence="8">
    <location>
        <begin position="391"/>
        <end position="410"/>
    </location>
</feature>
<evidence type="ECO:0000256" key="1">
    <source>
        <dbReference type="ARBA" id="ARBA00004141"/>
    </source>
</evidence>
<feature type="transmembrane region" description="Helical" evidence="8">
    <location>
        <begin position="104"/>
        <end position="127"/>
    </location>
</feature>
<dbReference type="PANTHER" id="PTHR43791:SF73">
    <property type="entry name" value="TRANSPORTER, PUTATIVE-RELATED"/>
    <property type="match status" value="1"/>
</dbReference>
<evidence type="ECO:0000256" key="2">
    <source>
        <dbReference type="ARBA" id="ARBA00022448"/>
    </source>
</evidence>
<keyword evidence="2" id="KW-0813">Transport</keyword>
<feature type="compositionally biased region" description="Basic and acidic residues" evidence="7">
    <location>
        <begin position="636"/>
        <end position="646"/>
    </location>
</feature>
<dbReference type="InterPro" id="IPR036259">
    <property type="entry name" value="MFS_trans_sf"/>
</dbReference>
<organism evidence="10 11">
    <name type="scientific">Daldinia eschscholtzii</name>
    <dbReference type="NCBI Taxonomy" id="292717"/>
    <lineage>
        <taxon>Eukaryota</taxon>
        <taxon>Fungi</taxon>
        <taxon>Dikarya</taxon>
        <taxon>Ascomycota</taxon>
        <taxon>Pezizomycotina</taxon>
        <taxon>Sordariomycetes</taxon>
        <taxon>Xylariomycetidae</taxon>
        <taxon>Xylariales</taxon>
        <taxon>Hypoxylaceae</taxon>
        <taxon>Daldinia</taxon>
    </lineage>
</organism>
<keyword evidence="11" id="KW-1185">Reference proteome</keyword>
<dbReference type="Gene3D" id="1.20.1250.20">
    <property type="entry name" value="MFS general substrate transporter like domains"/>
    <property type="match status" value="2"/>
</dbReference>
<keyword evidence="4 8" id="KW-1133">Transmembrane helix</keyword>
<accession>A0AAX6M9B2</accession>
<feature type="transmembrane region" description="Helical" evidence="8">
    <location>
        <begin position="454"/>
        <end position="477"/>
    </location>
</feature>
<dbReference type="PROSITE" id="PS50850">
    <property type="entry name" value="MFS"/>
    <property type="match status" value="1"/>
</dbReference>
<feature type="transmembrane region" description="Helical" evidence="8">
    <location>
        <begin position="359"/>
        <end position="379"/>
    </location>
</feature>
<evidence type="ECO:0000256" key="5">
    <source>
        <dbReference type="ARBA" id="ARBA00023136"/>
    </source>
</evidence>
<name>A0AAX6M9B2_9PEZI</name>
<evidence type="ECO:0000313" key="10">
    <source>
        <dbReference type="EMBL" id="KAK6948996.1"/>
    </source>
</evidence>
<evidence type="ECO:0000256" key="8">
    <source>
        <dbReference type="SAM" id="Phobius"/>
    </source>
</evidence>
<feature type="transmembrane region" description="Helical" evidence="8">
    <location>
        <begin position="134"/>
        <end position="157"/>
    </location>
</feature>
<evidence type="ECO:0000256" key="4">
    <source>
        <dbReference type="ARBA" id="ARBA00022989"/>
    </source>
</evidence>
<evidence type="ECO:0000256" key="7">
    <source>
        <dbReference type="SAM" id="MobiDB-lite"/>
    </source>
</evidence>
<evidence type="ECO:0000313" key="11">
    <source>
        <dbReference type="Proteomes" id="UP001369815"/>
    </source>
</evidence>
<reference evidence="10 11" key="1">
    <citation type="journal article" date="2024" name="Front Chem Biol">
        <title>Unveiling the potential of Daldinia eschscholtzii MFLUCC 19-0629 through bioactivity and bioinformatics studies for enhanced sustainable agriculture production.</title>
        <authorList>
            <person name="Brooks S."/>
            <person name="Weaver J.A."/>
            <person name="Klomchit A."/>
            <person name="Alharthi S.A."/>
            <person name="Onlamun T."/>
            <person name="Nurani R."/>
            <person name="Vong T.K."/>
            <person name="Alberti F."/>
            <person name="Greco C."/>
        </authorList>
    </citation>
    <scope>NUCLEOTIDE SEQUENCE [LARGE SCALE GENOMIC DNA]</scope>
    <source>
        <strain evidence="10">MFLUCC 19-0629</strain>
    </source>
</reference>
<dbReference type="PANTHER" id="PTHR43791">
    <property type="entry name" value="PERMEASE-RELATED"/>
    <property type="match status" value="1"/>
</dbReference>
<evidence type="ECO:0000256" key="6">
    <source>
        <dbReference type="ARBA" id="ARBA00037968"/>
    </source>
</evidence>
<comment type="subcellular location">
    <subcellularLocation>
        <location evidence="1">Membrane</location>
        <topology evidence="1">Multi-pass membrane protein</topology>
    </subcellularLocation>
</comment>
<dbReference type="GO" id="GO:0022857">
    <property type="term" value="F:transmembrane transporter activity"/>
    <property type="evidence" value="ECO:0007669"/>
    <property type="project" value="InterPro"/>
</dbReference>
<keyword evidence="5 8" id="KW-0472">Membrane</keyword>
<sequence>MADDRSKQASAVTEGTDAITPVEEPTARGHGVSSGADKAAQFIAEHGEVTFTYEEECQVLRRIDWRILPLILGAYFFQQLDKSSLSYVSIFGIMEDANLKSIEYSWLGSVLYLAQLVFQPLAAFLLVKLPTGKVIGTAIVCWGACAAVMAACTNFGSLLAMRFLLGSFEAMIAPSCLAVTQMWWRRSEQTLRASYWNAMNGVTFIVGSLVTYGLGHVVSTEIYRYQTIFIFCGGLTVIFGIVFLVFMPDSPMEAKYLNERERSIAVERLRANQMGVASRQWKWDHVVETFTDFKTLLWFILIVAISIASGGISTFGNLILKDFGFTNFNAILFSMPTGAIQVAIIVGSAWVATRIGRKGIVITGLSCLPTIGTILMLTVPRNESNKGVLLLGYYLVQCLGAITPMVYAWSAQNTGGDTKKKTSSAMMFMGMCTGNVIGPLLYNTKDAPLYRPGLIANLIMFVTVGVLGLLIPMYLMFLNSWHAKKREELGKQGNIVDESMVRRKDMQGSKAVEVEQNEQATRNIEDDNGLNDLPDLQNEDFIYYLTFWSELRAKKFCCGHQEISPDQQQSGFCLFDQGVCTATDLGRYRVCYIVRNQYCARCQRIADSMVAHKRQWKNAASGPHATAIERHRQKNLERQLKEKSNTPDKSANGRRTSQLNMMLRRNMEAALQRDDIYEPEVYADIVRYIVSLPLWLNRRSLIMMMEPWFALMFDEDLQASLKPALRIIGCENMFDDFMAWTSKAI</sequence>
<comment type="caution">
    <text evidence="10">The sequence shown here is derived from an EMBL/GenBank/DDBJ whole genome shotgun (WGS) entry which is preliminary data.</text>
</comment>
<feature type="transmembrane region" description="Helical" evidence="8">
    <location>
        <begin position="163"/>
        <end position="184"/>
    </location>
</feature>
<dbReference type="Pfam" id="PF07690">
    <property type="entry name" value="MFS_1"/>
    <property type="match status" value="1"/>
</dbReference>
<dbReference type="InterPro" id="IPR020846">
    <property type="entry name" value="MFS_dom"/>
</dbReference>